<sequence length="324" mass="34975">MVSPQTIQQSNTRVAGLPKGLVALFIGATAGIGQSTLRQLGQRASSPRIYTVARPAAVAAHEELLATLRQTNPDAVFHLIAADVSLISGVDKVVTAVREKESKLDILFMSPGFMPFDGRQETSEGLEPSMTTRYYSRQRAVEQLLPLLNAAPSPRVVSVLAGGMEAPLNEQDLDLKNPDNFSTWNANYHAATMSTLGLERVAQENSRLSITHWLPGPVATRGLAAVKSKGIDPPHQKSEEEASALGLFLATSDRYAVNGGLVNLDAGLEVAKRSAGGIFIINPEGDTSDNERVLSDMRGRGVDEAVWKFTQETFARVSKFKDHL</sequence>
<reference evidence="2 3" key="1">
    <citation type="submission" date="2013-03" db="EMBL/GenBank/DDBJ databases">
        <title>The Genome Sequence of Phialophora europaea CBS 101466.</title>
        <authorList>
            <consortium name="The Broad Institute Genomics Platform"/>
            <person name="Cuomo C."/>
            <person name="de Hoog S."/>
            <person name="Gorbushina A."/>
            <person name="Walker B."/>
            <person name="Young S.K."/>
            <person name="Zeng Q."/>
            <person name="Gargeya S."/>
            <person name="Fitzgerald M."/>
            <person name="Haas B."/>
            <person name="Abouelleil A."/>
            <person name="Allen A.W."/>
            <person name="Alvarado L."/>
            <person name="Arachchi H.M."/>
            <person name="Berlin A.M."/>
            <person name="Chapman S.B."/>
            <person name="Gainer-Dewar J."/>
            <person name="Goldberg J."/>
            <person name="Griggs A."/>
            <person name="Gujja S."/>
            <person name="Hansen M."/>
            <person name="Howarth C."/>
            <person name="Imamovic A."/>
            <person name="Ireland A."/>
            <person name="Larimer J."/>
            <person name="McCowan C."/>
            <person name="Murphy C."/>
            <person name="Pearson M."/>
            <person name="Poon T.W."/>
            <person name="Priest M."/>
            <person name="Roberts A."/>
            <person name="Saif S."/>
            <person name="Shea T."/>
            <person name="Sisk P."/>
            <person name="Sykes S."/>
            <person name="Wortman J."/>
            <person name="Nusbaum C."/>
            <person name="Birren B."/>
        </authorList>
    </citation>
    <scope>NUCLEOTIDE SEQUENCE [LARGE SCALE GENOMIC DNA]</scope>
    <source>
        <strain evidence="2 3">CBS 101466</strain>
    </source>
</reference>
<name>W2S7J3_CYPE1</name>
<dbReference type="SUPFAM" id="SSF51735">
    <property type="entry name" value="NAD(P)-binding Rossmann-fold domains"/>
    <property type="match status" value="1"/>
</dbReference>
<dbReference type="AlphaFoldDB" id="W2S7J3"/>
<dbReference type="VEuPathDB" id="FungiDB:HMPREF1541_10351"/>
<keyword evidence="3" id="KW-1185">Reference proteome</keyword>
<dbReference type="OrthoDB" id="2898509at2759"/>
<proteinExistence type="predicted"/>
<evidence type="ECO:0000256" key="1">
    <source>
        <dbReference type="ARBA" id="ARBA00023002"/>
    </source>
</evidence>
<dbReference type="PANTHER" id="PTHR47534">
    <property type="entry name" value="YALI0E05731P"/>
    <property type="match status" value="1"/>
</dbReference>
<gene>
    <name evidence="2" type="ORF">HMPREF1541_10351</name>
</gene>
<dbReference type="Gene3D" id="3.40.50.720">
    <property type="entry name" value="NAD(P)-binding Rossmann-like Domain"/>
    <property type="match status" value="1"/>
</dbReference>
<dbReference type="InterPro" id="IPR036291">
    <property type="entry name" value="NAD(P)-bd_dom_sf"/>
</dbReference>
<organism evidence="2 3">
    <name type="scientific">Cyphellophora europaea (strain CBS 101466)</name>
    <name type="common">Phialophora europaea</name>
    <dbReference type="NCBI Taxonomy" id="1220924"/>
    <lineage>
        <taxon>Eukaryota</taxon>
        <taxon>Fungi</taxon>
        <taxon>Dikarya</taxon>
        <taxon>Ascomycota</taxon>
        <taxon>Pezizomycotina</taxon>
        <taxon>Eurotiomycetes</taxon>
        <taxon>Chaetothyriomycetidae</taxon>
        <taxon>Chaetothyriales</taxon>
        <taxon>Cyphellophoraceae</taxon>
        <taxon>Cyphellophora</taxon>
    </lineage>
</organism>
<dbReference type="GeneID" id="19977690"/>
<dbReference type="RefSeq" id="XP_008713244.1">
    <property type="nucleotide sequence ID" value="XM_008715022.1"/>
</dbReference>
<evidence type="ECO:0000313" key="3">
    <source>
        <dbReference type="Proteomes" id="UP000030752"/>
    </source>
</evidence>
<dbReference type="GO" id="GO:0016491">
    <property type="term" value="F:oxidoreductase activity"/>
    <property type="evidence" value="ECO:0007669"/>
    <property type="project" value="UniProtKB-KW"/>
</dbReference>
<dbReference type="InterPro" id="IPR052228">
    <property type="entry name" value="Sec_Metab_Biosynth_Oxidored"/>
</dbReference>
<dbReference type="HOGENOM" id="CLU_044999_0_0_1"/>
<dbReference type="EMBL" id="KB822714">
    <property type="protein sequence ID" value="ETN44681.1"/>
    <property type="molecule type" value="Genomic_DNA"/>
</dbReference>
<dbReference type="eggNOG" id="KOG1208">
    <property type="taxonomic scope" value="Eukaryota"/>
</dbReference>
<protein>
    <recommendedName>
        <fullName evidence="4">NmrA-like domain-containing protein</fullName>
    </recommendedName>
</protein>
<evidence type="ECO:0000313" key="2">
    <source>
        <dbReference type="EMBL" id="ETN44681.1"/>
    </source>
</evidence>
<dbReference type="InterPro" id="IPR002347">
    <property type="entry name" value="SDR_fam"/>
</dbReference>
<dbReference type="Proteomes" id="UP000030752">
    <property type="component" value="Unassembled WGS sequence"/>
</dbReference>
<keyword evidence="1" id="KW-0560">Oxidoreductase</keyword>
<dbReference type="STRING" id="1220924.W2S7J3"/>
<evidence type="ECO:0008006" key="4">
    <source>
        <dbReference type="Google" id="ProtNLM"/>
    </source>
</evidence>
<dbReference type="PANTHER" id="PTHR47534:SF3">
    <property type="entry name" value="ALCOHOL DEHYDROGENASE-LIKE C-TERMINAL DOMAIN-CONTAINING PROTEIN"/>
    <property type="match status" value="1"/>
</dbReference>
<dbReference type="Pfam" id="PF00106">
    <property type="entry name" value="adh_short"/>
    <property type="match status" value="1"/>
</dbReference>
<accession>W2S7J3</accession>
<dbReference type="InParanoid" id="W2S7J3"/>